<dbReference type="InterPro" id="IPR018289">
    <property type="entry name" value="MULE_transposase_dom"/>
</dbReference>
<dbReference type="PANTHER" id="PTHR31973">
    <property type="entry name" value="POLYPROTEIN, PUTATIVE-RELATED"/>
    <property type="match status" value="1"/>
</dbReference>
<feature type="domain" description="Transposase MuDR plant" evidence="1">
    <location>
        <begin position="248"/>
        <end position="310"/>
    </location>
</feature>
<reference evidence="3" key="1">
    <citation type="submission" date="2018-02" db="EMBL/GenBank/DDBJ databases">
        <authorList>
            <person name="Cohen D.B."/>
            <person name="Kent A.D."/>
        </authorList>
    </citation>
    <scope>NUCLEOTIDE SEQUENCE</scope>
</reference>
<evidence type="ECO:0008006" key="4">
    <source>
        <dbReference type="Google" id="ProtNLM"/>
    </source>
</evidence>
<dbReference type="AlphaFoldDB" id="A0A2N9H0X3"/>
<name>A0A2N9H0X3_FAGSY</name>
<dbReference type="Pfam" id="PF10551">
    <property type="entry name" value="MULE"/>
    <property type="match status" value="1"/>
</dbReference>
<dbReference type="PANTHER" id="PTHR31973:SF195">
    <property type="entry name" value="MUDR FAMILY TRANSPOSASE"/>
    <property type="match status" value="1"/>
</dbReference>
<gene>
    <name evidence="3" type="ORF">FSB_LOCUS33534</name>
</gene>
<sequence length="826" mass="91249">MAPVTVYIRYNGEIIFGGDHGVQYEGMHMKIIRVKQGISFKKLRRKIFSALELDHHSNVITITFRCPQEILSQRVVYMPMLINDDNAVNHMFDVLNETPQLKGVELYIIITPQLIGVGLYNGEDVQHANLDGYGGEELQEDYNVLTQPLTTPYCDIPTPLEERGGSSSRHEHLSPILMDECNLNRYEEHVPSIVIPVNGEGIQDEGVQDDHLDDVFIASQTLHDIDDVRDDYEDSDCELIVNGCDNEMEFRKGLIFSNKADVQYAAKIYSIERNQRYKVYESNLTQWGINCTNGCSWKLRACQRKKHGFWEITKYSGPHTCTNIDVSKDGKMLDSNLIEREILNQVVADHGVKISTLDAQIFKQYEVKVSYYKLWDTKQKAIARIYGDWVQSYEILPKFMLALQEANPTTVVKFLKKDGFERNTERFQRVFWAFGPCIAGFVHCRPVISIDGTHLYGKYQGKLLIAMAQDANNEIYPLAFAIVENESESTWKWFLSLIRLHVTQRKASNFLKRYKDQNLKNMIMRAGSANQERKFNTTMDCIRRYNEEAELVPHPRAFVFRGGFLLGPSSLAKGAGACGTVVGMSEGGGESIWVEPVGVSSIWGVMGGGVGWVGGLLGVIGWVDELGSAMTGVTGGVDCVGGLLGVTGRVDYVGGLLGVTGRVDYVDGLLGVTRRVDELGSVMAGITGGMCGMGGIWVGNWEGGMCGMRGIWVGRLYGMGGNWESGMCGMGGSWVGGLCGMGGNWEGGMCGMGGIWVGNWEGGMCGMRGIWVGRLYGMGGNWESGLCGMGDSWVGRLCGWTVGSNWVVDELGSAMAGVTRLVDCVG</sequence>
<organism evidence="3">
    <name type="scientific">Fagus sylvatica</name>
    <name type="common">Beechnut</name>
    <dbReference type="NCBI Taxonomy" id="28930"/>
    <lineage>
        <taxon>Eukaryota</taxon>
        <taxon>Viridiplantae</taxon>
        <taxon>Streptophyta</taxon>
        <taxon>Embryophyta</taxon>
        <taxon>Tracheophyta</taxon>
        <taxon>Spermatophyta</taxon>
        <taxon>Magnoliopsida</taxon>
        <taxon>eudicotyledons</taxon>
        <taxon>Gunneridae</taxon>
        <taxon>Pentapetalae</taxon>
        <taxon>rosids</taxon>
        <taxon>fabids</taxon>
        <taxon>Fagales</taxon>
        <taxon>Fagaceae</taxon>
        <taxon>Fagus</taxon>
    </lineage>
</organism>
<accession>A0A2N9H0X3</accession>
<evidence type="ECO:0000259" key="1">
    <source>
        <dbReference type="Pfam" id="PF03108"/>
    </source>
</evidence>
<dbReference type="Pfam" id="PF03108">
    <property type="entry name" value="DBD_Tnp_Mut"/>
    <property type="match status" value="1"/>
</dbReference>
<evidence type="ECO:0000313" key="3">
    <source>
        <dbReference type="EMBL" id="SPD05652.1"/>
    </source>
</evidence>
<dbReference type="EMBL" id="OIVN01002684">
    <property type="protein sequence ID" value="SPD05652.1"/>
    <property type="molecule type" value="Genomic_DNA"/>
</dbReference>
<dbReference type="InterPro" id="IPR004332">
    <property type="entry name" value="Transposase_MuDR"/>
</dbReference>
<proteinExistence type="predicted"/>
<protein>
    <recommendedName>
        <fullName evidence="4">Transposase MuDR plant domain-containing protein</fullName>
    </recommendedName>
</protein>
<evidence type="ECO:0000259" key="2">
    <source>
        <dbReference type="Pfam" id="PF10551"/>
    </source>
</evidence>
<feature type="domain" description="MULE transposase" evidence="2">
    <location>
        <begin position="447"/>
        <end position="509"/>
    </location>
</feature>